<dbReference type="PANTHER" id="PTHR43827:SF3">
    <property type="entry name" value="NADP-DEPENDENT OXIDOREDUCTASE DOMAIN-CONTAINING PROTEIN"/>
    <property type="match status" value="1"/>
</dbReference>
<dbReference type="RefSeq" id="WP_073298665.1">
    <property type="nucleotide sequence ID" value="NZ_FQUF01000042.1"/>
</dbReference>
<dbReference type="Pfam" id="PF00248">
    <property type="entry name" value="Aldo_ket_red"/>
    <property type="match status" value="1"/>
</dbReference>
<feature type="binding site" evidence="5">
    <location>
        <position position="110"/>
    </location>
    <ligand>
        <name>substrate</name>
    </ligand>
</feature>
<evidence type="ECO:0000256" key="5">
    <source>
        <dbReference type="PIRSR" id="PIRSR000097-2"/>
    </source>
</evidence>
<proteinExistence type="inferred from homology"/>
<dbReference type="EMBL" id="FQUF01000042">
    <property type="protein sequence ID" value="SHF19494.1"/>
    <property type="molecule type" value="Genomic_DNA"/>
</dbReference>
<keyword evidence="2" id="KW-0521">NADP</keyword>
<dbReference type="FunFam" id="3.20.20.100:FF:000002">
    <property type="entry name" value="2,5-diketo-D-gluconic acid reductase A"/>
    <property type="match status" value="1"/>
</dbReference>
<feature type="domain" description="NADP-dependent oxidoreductase" evidence="7">
    <location>
        <begin position="37"/>
        <end position="263"/>
    </location>
</feature>
<dbReference type="InterPro" id="IPR023210">
    <property type="entry name" value="NADP_OxRdtase_dom"/>
</dbReference>
<gene>
    <name evidence="8" type="ORF">SAMN02745249_02010</name>
</gene>
<dbReference type="InterPro" id="IPR018170">
    <property type="entry name" value="Aldo/ket_reductase_CS"/>
</dbReference>
<dbReference type="PRINTS" id="PR00069">
    <property type="entry name" value="ALDKETRDTASE"/>
</dbReference>
<evidence type="ECO:0000259" key="7">
    <source>
        <dbReference type="Pfam" id="PF00248"/>
    </source>
</evidence>
<evidence type="ECO:0000313" key="9">
    <source>
        <dbReference type="Proteomes" id="UP000184128"/>
    </source>
</evidence>
<protein>
    <submittedName>
        <fullName evidence="8">Aldo/keto reductase</fullName>
    </submittedName>
</protein>
<evidence type="ECO:0000256" key="4">
    <source>
        <dbReference type="PIRSR" id="PIRSR000097-1"/>
    </source>
</evidence>
<sequence length="283" mass="32053">MSIDIPKVMLNDGHEIPSIGLGTIDLMGNKGVLQILDAIHSGYRLIDTSTNYDNEGIVGKAVRESSVPRDQLIVSSKLPGKYHDFDNALKMIEEQLARTGLEYFDKYLIHWPNPDDGKYVEAWKALIQAQKLGLVRTIGVSNFLGHHLEKIIDETGVTPATNQIEVQPYFHNKENVEANKKFGIVTEAWSPLGRDINDAKEHPDLIGIGEKYNKSAPQVIVRWLHQRDIVPIVRSGDPIHQKDNLDIFDFELTDEEMDKVFALDKGEDGRVEDQNPDEYHEYV</sequence>
<evidence type="ECO:0000256" key="3">
    <source>
        <dbReference type="ARBA" id="ARBA00023002"/>
    </source>
</evidence>
<feature type="active site" description="Proton donor" evidence="4">
    <location>
        <position position="52"/>
    </location>
</feature>
<dbReference type="Gene3D" id="3.20.20.100">
    <property type="entry name" value="NADP-dependent oxidoreductase domain"/>
    <property type="match status" value="1"/>
</dbReference>
<feature type="site" description="Lowers pKa of active site Tyr" evidence="6">
    <location>
        <position position="77"/>
    </location>
</feature>
<dbReference type="OrthoDB" id="9804790at2"/>
<comment type="similarity">
    <text evidence="1">Belongs to the aldo/keto reductase family.</text>
</comment>
<evidence type="ECO:0000256" key="2">
    <source>
        <dbReference type="ARBA" id="ARBA00022857"/>
    </source>
</evidence>
<keyword evidence="9" id="KW-1185">Reference proteome</keyword>
<dbReference type="PIRSF" id="PIRSF000097">
    <property type="entry name" value="AKR"/>
    <property type="match status" value="1"/>
</dbReference>
<dbReference type="PANTHER" id="PTHR43827">
    <property type="entry name" value="2,5-DIKETO-D-GLUCONIC ACID REDUCTASE"/>
    <property type="match status" value="1"/>
</dbReference>
<dbReference type="STRING" id="1121025.SAMN02745249_02010"/>
<dbReference type="InterPro" id="IPR020471">
    <property type="entry name" value="AKR"/>
</dbReference>
<dbReference type="PROSITE" id="PS00798">
    <property type="entry name" value="ALDOKETO_REDUCTASE_1"/>
    <property type="match status" value="1"/>
</dbReference>
<dbReference type="AlphaFoldDB" id="A0A1M4ZNB6"/>
<accession>A0A1M4ZNB6</accession>
<dbReference type="PROSITE" id="PS00062">
    <property type="entry name" value="ALDOKETO_REDUCTASE_2"/>
    <property type="match status" value="1"/>
</dbReference>
<dbReference type="GO" id="GO:0016616">
    <property type="term" value="F:oxidoreductase activity, acting on the CH-OH group of donors, NAD or NADP as acceptor"/>
    <property type="evidence" value="ECO:0007669"/>
    <property type="project" value="UniProtKB-ARBA"/>
</dbReference>
<organism evidence="8 9">
    <name type="scientific">Atopostipes suicloacalis DSM 15692</name>
    <dbReference type="NCBI Taxonomy" id="1121025"/>
    <lineage>
        <taxon>Bacteria</taxon>
        <taxon>Bacillati</taxon>
        <taxon>Bacillota</taxon>
        <taxon>Bacilli</taxon>
        <taxon>Lactobacillales</taxon>
        <taxon>Carnobacteriaceae</taxon>
        <taxon>Atopostipes</taxon>
    </lineage>
</organism>
<keyword evidence="3" id="KW-0560">Oxidoreductase</keyword>
<evidence type="ECO:0000256" key="6">
    <source>
        <dbReference type="PIRSR" id="PIRSR000097-3"/>
    </source>
</evidence>
<evidence type="ECO:0000256" key="1">
    <source>
        <dbReference type="ARBA" id="ARBA00007905"/>
    </source>
</evidence>
<evidence type="ECO:0000313" key="8">
    <source>
        <dbReference type="EMBL" id="SHF19494.1"/>
    </source>
</evidence>
<dbReference type="Proteomes" id="UP000184128">
    <property type="component" value="Unassembled WGS sequence"/>
</dbReference>
<name>A0A1M4ZNB6_9LACT</name>
<reference evidence="8 9" key="1">
    <citation type="submission" date="2016-11" db="EMBL/GenBank/DDBJ databases">
        <authorList>
            <person name="Jaros S."/>
            <person name="Januszkiewicz K."/>
            <person name="Wedrychowicz H."/>
        </authorList>
    </citation>
    <scope>NUCLEOTIDE SEQUENCE [LARGE SCALE GENOMIC DNA]</scope>
    <source>
        <strain evidence="8 9">DSM 15692</strain>
    </source>
</reference>
<dbReference type="SUPFAM" id="SSF51430">
    <property type="entry name" value="NAD(P)-linked oxidoreductase"/>
    <property type="match status" value="1"/>
</dbReference>
<dbReference type="InterPro" id="IPR036812">
    <property type="entry name" value="NAD(P)_OxRdtase_dom_sf"/>
</dbReference>